<dbReference type="InterPro" id="IPR042242">
    <property type="entry name" value="RecO_C"/>
</dbReference>
<dbReference type="InterPro" id="IPR037278">
    <property type="entry name" value="ARFGAP/RecO"/>
</dbReference>
<dbReference type="AlphaFoldDB" id="A0A0H5SJ12"/>
<sequence>MPASTVVTGMVLSAMPVGEYDKRIVLLTKELGKISAFAKGARKPNSALLACSQPFSFGEFSLYAGRSSYTVISADISNYFPELRDDINSVYYGMYFCEFSEYITKENNDEKEILKLLYQTLRALAKKTIDFPLIRLVFEFKIMALSGMAPQVFKCVKCERTSDKYRFSAASGGLLCENCADFDKKSLRLNTSSVYALQYIISKEVEKLYTFRVSGEVLNELTACARQYLTHYLGHEFKSVELINSLQD</sequence>
<keyword evidence="10" id="KW-1185">Reference proteome</keyword>
<dbReference type="Gene3D" id="1.20.1440.120">
    <property type="entry name" value="Recombination protein O, C-terminal domain"/>
    <property type="match status" value="1"/>
</dbReference>
<reference evidence="9 10" key="1">
    <citation type="submission" date="2015-06" db="EMBL/GenBank/DDBJ databases">
        <authorList>
            <person name="Wibberg Daniel"/>
        </authorList>
    </citation>
    <scope>NUCLEOTIDE SEQUENCE [LARGE SCALE GENOMIC DNA]</scope>
    <source>
        <strain evidence="9 10">T3/55T</strain>
    </source>
</reference>
<dbReference type="InterPro" id="IPR012340">
    <property type="entry name" value="NA-bd_OB-fold"/>
</dbReference>
<dbReference type="Pfam" id="PF11967">
    <property type="entry name" value="RecO_N"/>
    <property type="match status" value="1"/>
</dbReference>
<dbReference type="PANTHER" id="PTHR33991:SF1">
    <property type="entry name" value="DNA REPAIR PROTEIN RECO"/>
    <property type="match status" value="1"/>
</dbReference>
<dbReference type="HAMAP" id="MF_00201">
    <property type="entry name" value="RecO"/>
    <property type="match status" value="1"/>
</dbReference>
<evidence type="ECO:0000256" key="2">
    <source>
        <dbReference type="ARBA" id="ARBA00021310"/>
    </source>
</evidence>
<dbReference type="PANTHER" id="PTHR33991">
    <property type="entry name" value="DNA REPAIR PROTEIN RECO"/>
    <property type="match status" value="1"/>
</dbReference>
<dbReference type="EMBL" id="CVTD020000018">
    <property type="protein sequence ID" value="CRZ35055.1"/>
    <property type="molecule type" value="Genomic_DNA"/>
</dbReference>
<dbReference type="InterPro" id="IPR003717">
    <property type="entry name" value="RecO"/>
</dbReference>
<evidence type="ECO:0000256" key="4">
    <source>
        <dbReference type="ARBA" id="ARBA00023172"/>
    </source>
</evidence>
<feature type="domain" description="DNA replication/recombination mediator RecO N-terminal" evidence="8">
    <location>
        <begin position="7"/>
        <end position="80"/>
    </location>
</feature>
<keyword evidence="4 7" id="KW-0233">DNA recombination</keyword>
<dbReference type="RefSeq" id="WP_242967640.1">
    <property type="nucleotide sequence ID" value="NZ_CVTD020000018.1"/>
</dbReference>
<evidence type="ECO:0000313" key="9">
    <source>
        <dbReference type="EMBL" id="CRZ35055.1"/>
    </source>
</evidence>
<dbReference type="GO" id="GO:0043590">
    <property type="term" value="C:bacterial nucleoid"/>
    <property type="evidence" value="ECO:0007669"/>
    <property type="project" value="TreeGrafter"/>
</dbReference>
<evidence type="ECO:0000256" key="1">
    <source>
        <dbReference type="ARBA" id="ARBA00007452"/>
    </source>
</evidence>
<gene>
    <name evidence="7" type="primary">recO</name>
    <name evidence="9" type="ORF">HHT355_1855</name>
</gene>
<dbReference type="Gene3D" id="6.20.220.20">
    <property type="entry name" value="Recombination protein O, zinc-binding domain"/>
    <property type="match status" value="1"/>
</dbReference>
<dbReference type="Pfam" id="PF02565">
    <property type="entry name" value="RecO_C"/>
    <property type="match status" value="1"/>
</dbReference>
<name>A0A0H5SJ12_HERHM</name>
<keyword evidence="3 7" id="KW-0227">DNA damage</keyword>
<evidence type="ECO:0000259" key="8">
    <source>
        <dbReference type="Pfam" id="PF11967"/>
    </source>
</evidence>
<accession>A0A0H5SJ12</accession>
<dbReference type="SUPFAM" id="SSF57863">
    <property type="entry name" value="ArfGap/RecO-like zinc finger"/>
    <property type="match status" value="1"/>
</dbReference>
<dbReference type="SUPFAM" id="SSF50249">
    <property type="entry name" value="Nucleic acid-binding proteins"/>
    <property type="match status" value="1"/>
</dbReference>
<keyword evidence="5 7" id="KW-0234">DNA repair</keyword>
<proteinExistence type="inferred from homology"/>
<dbReference type="Gene3D" id="2.40.50.140">
    <property type="entry name" value="Nucleic acid-binding proteins"/>
    <property type="match status" value="1"/>
</dbReference>
<dbReference type="GO" id="GO:0006302">
    <property type="term" value="P:double-strand break repair"/>
    <property type="evidence" value="ECO:0007669"/>
    <property type="project" value="TreeGrafter"/>
</dbReference>
<protein>
    <recommendedName>
        <fullName evidence="2 7">DNA repair protein RecO</fullName>
    </recommendedName>
    <alternativeName>
        <fullName evidence="6 7">Recombination protein O</fullName>
    </alternativeName>
</protein>
<evidence type="ECO:0000313" key="10">
    <source>
        <dbReference type="Proteomes" id="UP000236497"/>
    </source>
</evidence>
<comment type="similarity">
    <text evidence="1 7">Belongs to the RecO family.</text>
</comment>
<dbReference type="NCBIfam" id="TIGR00613">
    <property type="entry name" value="reco"/>
    <property type="match status" value="1"/>
</dbReference>
<dbReference type="InterPro" id="IPR022572">
    <property type="entry name" value="DNA_rep/recomb_RecO_N"/>
</dbReference>
<evidence type="ECO:0000256" key="6">
    <source>
        <dbReference type="ARBA" id="ARBA00033409"/>
    </source>
</evidence>
<organism evidence="9 10">
    <name type="scientific">Herbinix hemicellulosilytica</name>
    <dbReference type="NCBI Taxonomy" id="1564487"/>
    <lineage>
        <taxon>Bacteria</taxon>
        <taxon>Bacillati</taxon>
        <taxon>Bacillota</taxon>
        <taxon>Clostridia</taxon>
        <taxon>Lachnospirales</taxon>
        <taxon>Lachnospiraceae</taxon>
        <taxon>Herbinix</taxon>
    </lineage>
</organism>
<evidence type="ECO:0000256" key="7">
    <source>
        <dbReference type="HAMAP-Rule" id="MF_00201"/>
    </source>
</evidence>
<comment type="function">
    <text evidence="7">Involved in DNA repair and RecF pathway recombination.</text>
</comment>
<dbReference type="GO" id="GO:0006310">
    <property type="term" value="P:DNA recombination"/>
    <property type="evidence" value="ECO:0007669"/>
    <property type="project" value="UniProtKB-UniRule"/>
</dbReference>
<evidence type="ECO:0000256" key="5">
    <source>
        <dbReference type="ARBA" id="ARBA00023204"/>
    </source>
</evidence>
<dbReference type="Proteomes" id="UP000236497">
    <property type="component" value="Unassembled WGS sequence"/>
</dbReference>
<evidence type="ECO:0000256" key="3">
    <source>
        <dbReference type="ARBA" id="ARBA00022763"/>
    </source>
</evidence>